<reference evidence="6 7" key="1">
    <citation type="submission" date="2023-08" db="EMBL/GenBank/DDBJ databases">
        <title>A Necator americanus chromosomal reference genome.</title>
        <authorList>
            <person name="Ilik V."/>
            <person name="Petrzelkova K.J."/>
            <person name="Pardy F."/>
            <person name="Fuh T."/>
            <person name="Niatou-Singa F.S."/>
            <person name="Gouil Q."/>
            <person name="Baker L."/>
            <person name="Ritchie M.E."/>
            <person name="Jex A.R."/>
            <person name="Gazzola D."/>
            <person name="Li H."/>
            <person name="Toshio Fujiwara R."/>
            <person name="Zhan B."/>
            <person name="Aroian R.V."/>
            <person name="Pafco B."/>
            <person name="Schwarz E.M."/>
        </authorList>
    </citation>
    <scope>NUCLEOTIDE SEQUENCE [LARGE SCALE GENOMIC DNA]</scope>
    <source>
        <strain evidence="6 7">Aroian</strain>
        <tissue evidence="6">Whole animal</tissue>
    </source>
</reference>
<evidence type="ECO:0000313" key="6">
    <source>
        <dbReference type="EMBL" id="KAK6725717.1"/>
    </source>
</evidence>
<keyword evidence="3" id="KW-0240">DNA-directed RNA polymerase</keyword>
<keyword evidence="7" id="KW-1185">Reference proteome</keyword>
<evidence type="ECO:0000256" key="1">
    <source>
        <dbReference type="ARBA" id="ARBA00004604"/>
    </source>
</evidence>
<sequence>MEKTETERRRFDRERMKRRSTIGRADHDVIAVFNHNRLVNPEQLRFREHKPVDGRRGDAVFTVENDVCEHVIEVGTEMSNLDEGYDYALAIVDRESGATTYRPVRVYNFQATYSSDVPQLLGVKRTAPIDYGASYDIKTEDWAKKRMDLTVDFGSSKKMKIQEAAVRRQINTETLDAMRKTAFASTSVLAEPEDIKMEQISLVAKAESSILPHAEQAELPRNIYPLSLFISQEEIEQFADAALEFLSTPKKELLEKGFPEVVLKMLSMAACKDKSLAAPFTLLGCMTYMSALFSRKSVLKKECQEIPFPEVFIQKVMGEYITAQFDRGVNGRTAARLTVSSLEKDKLVAHLLAFALTLSSNCSLPITPWQLALRTSSRFLEKMLVGLGCEIIQCNVEEAARSESLRAARLLRPPSKEVATSRKRRR</sequence>
<organism evidence="6 7">
    <name type="scientific">Necator americanus</name>
    <name type="common">Human hookworm</name>
    <dbReference type="NCBI Taxonomy" id="51031"/>
    <lineage>
        <taxon>Eukaryota</taxon>
        <taxon>Metazoa</taxon>
        <taxon>Ecdysozoa</taxon>
        <taxon>Nematoda</taxon>
        <taxon>Chromadorea</taxon>
        <taxon>Rhabditida</taxon>
        <taxon>Rhabditina</taxon>
        <taxon>Rhabditomorpha</taxon>
        <taxon>Strongyloidea</taxon>
        <taxon>Ancylostomatidae</taxon>
        <taxon>Bunostominae</taxon>
        <taxon>Necator</taxon>
    </lineage>
</organism>
<comment type="subcellular location">
    <subcellularLocation>
        <location evidence="1">Nucleus</location>
        <location evidence="1">Nucleolus</location>
    </subcellularLocation>
</comment>
<gene>
    <name evidence="6" type="primary">Necator_chrI.g308</name>
    <name evidence="6" type="ORF">RB195_004187</name>
</gene>
<dbReference type="PANTHER" id="PTHR14440">
    <property type="entry name" value="DNA-DIRECTED RNA POLYMERASE I SUBUNIT RPA49"/>
    <property type="match status" value="1"/>
</dbReference>
<evidence type="ECO:0000256" key="3">
    <source>
        <dbReference type="ARBA" id="ARBA00022478"/>
    </source>
</evidence>
<dbReference type="InterPro" id="IPR009668">
    <property type="entry name" value="RNA_pol-assoc_fac_A49-like"/>
</dbReference>
<keyword evidence="4" id="KW-0804">Transcription</keyword>
<evidence type="ECO:0000256" key="5">
    <source>
        <dbReference type="ARBA" id="ARBA00023242"/>
    </source>
</evidence>
<proteinExistence type="inferred from homology"/>
<accession>A0ABR1BGS1</accession>
<keyword evidence="5" id="KW-0539">Nucleus</keyword>
<protein>
    <recommendedName>
        <fullName evidence="8">A49-like RNA polymerase I associated factor</fullName>
    </recommendedName>
</protein>
<evidence type="ECO:0000256" key="4">
    <source>
        <dbReference type="ARBA" id="ARBA00023163"/>
    </source>
</evidence>
<comment type="similarity">
    <text evidence="2">Belongs to the eukaryotic RPA49/POLR1E RNA polymerase subunit family.</text>
</comment>
<dbReference type="EMBL" id="JAVFWL010000001">
    <property type="protein sequence ID" value="KAK6725717.1"/>
    <property type="molecule type" value="Genomic_DNA"/>
</dbReference>
<evidence type="ECO:0008006" key="8">
    <source>
        <dbReference type="Google" id="ProtNLM"/>
    </source>
</evidence>
<evidence type="ECO:0000313" key="7">
    <source>
        <dbReference type="Proteomes" id="UP001303046"/>
    </source>
</evidence>
<evidence type="ECO:0000256" key="2">
    <source>
        <dbReference type="ARBA" id="ARBA00009430"/>
    </source>
</evidence>
<name>A0ABR1BGS1_NECAM</name>
<comment type="caution">
    <text evidence="6">The sequence shown here is derived from an EMBL/GenBank/DDBJ whole genome shotgun (WGS) entry which is preliminary data.</text>
</comment>
<dbReference type="Pfam" id="PF06870">
    <property type="entry name" value="RNA_pol_I_A49"/>
    <property type="match status" value="1"/>
</dbReference>
<dbReference type="Proteomes" id="UP001303046">
    <property type="component" value="Unassembled WGS sequence"/>
</dbReference>